<feature type="compositionally biased region" description="Basic and acidic residues" evidence="1">
    <location>
        <begin position="1"/>
        <end position="10"/>
    </location>
</feature>
<evidence type="ECO:0000313" key="2">
    <source>
        <dbReference type="EMBL" id="MCD9560696.1"/>
    </source>
</evidence>
<feature type="compositionally biased region" description="Basic and acidic residues" evidence="1">
    <location>
        <begin position="104"/>
        <end position="120"/>
    </location>
</feature>
<organism evidence="2 3">
    <name type="scientific">Datura stramonium</name>
    <name type="common">Jimsonweed</name>
    <name type="synonym">Common thornapple</name>
    <dbReference type="NCBI Taxonomy" id="4076"/>
    <lineage>
        <taxon>Eukaryota</taxon>
        <taxon>Viridiplantae</taxon>
        <taxon>Streptophyta</taxon>
        <taxon>Embryophyta</taxon>
        <taxon>Tracheophyta</taxon>
        <taxon>Spermatophyta</taxon>
        <taxon>Magnoliopsida</taxon>
        <taxon>eudicotyledons</taxon>
        <taxon>Gunneridae</taxon>
        <taxon>Pentapetalae</taxon>
        <taxon>asterids</taxon>
        <taxon>lamiids</taxon>
        <taxon>Solanales</taxon>
        <taxon>Solanaceae</taxon>
        <taxon>Solanoideae</taxon>
        <taxon>Datureae</taxon>
        <taxon>Datura</taxon>
    </lineage>
</organism>
<keyword evidence="3" id="KW-1185">Reference proteome</keyword>
<reference evidence="2 3" key="1">
    <citation type="journal article" date="2021" name="BMC Genomics">
        <title>Datura genome reveals duplications of psychoactive alkaloid biosynthetic genes and high mutation rate following tissue culture.</title>
        <authorList>
            <person name="Rajewski A."/>
            <person name="Carter-House D."/>
            <person name="Stajich J."/>
            <person name="Litt A."/>
        </authorList>
    </citation>
    <scope>NUCLEOTIDE SEQUENCE [LARGE SCALE GENOMIC DNA]</scope>
    <source>
        <strain evidence="2">AR-01</strain>
    </source>
</reference>
<feature type="compositionally biased region" description="Basic and acidic residues" evidence="1">
    <location>
        <begin position="55"/>
        <end position="93"/>
    </location>
</feature>
<proteinExistence type="predicted"/>
<dbReference type="Proteomes" id="UP000823775">
    <property type="component" value="Unassembled WGS sequence"/>
</dbReference>
<accession>A0ABS8US27</accession>
<feature type="region of interest" description="Disordered" evidence="1">
    <location>
        <begin position="1"/>
        <end position="179"/>
    </location>
</feature>
<dbReference type="EMBL" id="JACEIK010002362">
    <property type="protein sequence ID" value="MCD9560696.1"/>
    <property type="molecule type" value="Genomic_DNA"/>
</dbReference>
<feature type="compositionally biased region" description="Basic and acidic residues" evidence="1">
    <location>
        <begin position="143"/>
        <end position="166"/>
    </location>
</feature>
<protein>
    <submittedName>
        <fullName evidence="2">Uncharacterized protein</fullName>
    </submittedName>
</protein>
<sequence length="179" mass="19278">MGCGESKHAVATENATIPKNKRSLSSKSNSTKAETQTPQGNDKKTENGESGVAETSDKKVEVTAKGEEIIAPKVVSKEEKIVESQPEEKKNAIDETTPAAVSVVEKKESVEEIKAEEKTGRPLSQLKKRKRREEAVPASEATDAAKPETDKDAAKPETEEKPKEENATVTSATTDSKTD</sequence>
<evidence type="ECO:0000313" key="3">
    <source>
        <dbReference type="Proteomes" id="UP000823775"/>
    </source>
</evidence>
<evidence type="ECO:0000256" key="1">
    <source>
        <dbReference type="SAM" id="MobiDB-lite"/>
    </source>
</evidence>
<name>A0ABS8US27_DATST</name>
<feature type="compositionally biased region" description="Polar residues" evidence="1">
    <location>
        <begin position="167"/>
        <end position="179"/>
    </location>
</feature>
<gene>
    <name evidence="2" type="ORF">HAX54_019441</name>
</gene>
<comment type="caution">
    <text evidence="2">The sequence shown here is derived from an EMBL/GenBank/DDBJ whole genome shotgun (WGS) entry which is preliminary data.</text>
</comment>